<organism evidence="2 3">
    <name type="scientific">Portunus trituberculatus</name>
    <name type="common">Swimming crab</name>
    <name type="synonym">Neptunus trituberculatus</name>
    <dbReference type="NCBI Taxonomy" id="210409"/>
    <lineage>
        <taxon>Eukaryota</taxon>
        <taxon>Metazoa</taxon>
        <taxon>Ecdysozoa</taxon>
        <taxon>Arthropoda</taxon>
        <taxon>Crustacea</taxon>
        <taxon>Multicrustacea</taxon>
        <taxon>Malacostraca</taxon>
        <taxon>Eumalacostraca</taxon>
        <taxon>Eucarida</taxon>
        <taxon>Decapoda</taxon>
        <taxon>Pleocyemata</taxon>
        <taxon>Brachyura</taxon>
        <taxon>Eubrachyura</taxon>
        <taxon>Portunoidea</taxon>
        <taxon>Portunidae</taxon>
        <taxon>Portuninae</taxon>
        <taxon>Portunus</taxon>
    </lineage>
</organism>
<evidence type="ECO:0000313" key="3">
    <source>
        <dbReference type="Proteomes" id="UP000324222"/>
    </source>
</evidence>
<evidence type="ECO:0000313" key="2">
    <source>
        <dbReference type="EMBL" id="MPC26872.1"/>
    </source>
</evidence>
<sequence length="72" mass="7747">MPDCVFTRRQVVTGESVGRRLLRVAKAGQGMCIVQLQSDLCSVPARQKRRDLGRGSSIREQMGGGEVSLGTG</sequence>
<gene>
    <name evidence="2" type="ORF">E2C01_020023</name>
</gene>
<evidence type="ECO:0000256" key="1">
    <source>
        <dbReference type="SAM" id="MobiDB-lite"/>
    </source>
</evidence>
<accession>A0A5B7DYS6</accession>
<protein>
    <submittedName>
        <fullName evidence="2">Uncharacterized protein</fullName>
    </submittedName>
</protein>
<dbReference type="AlphaFoldDB" id="A0A5B7DYS6"/>
<name>A0A5B7DYS6_PORTR</name>
<feature type="compositionally biased region" description="Gly residues" evidence="1">
    <location>
        <begin position="62"/>
        <end position="72"/>
    </location>
</feature>
<proteinExistence type="predicted"/>
<dbReference type="EMBL" id="VSRR010001664">
    <property type="protein sequence ID" value="MPC26872.1"/>
    <property type="molecule type" value="Genomic_DNA"/>
</dbReference>
<reference evidence="2 3" key="1">
    <citation type="submission" date="2019-05" db="EMBL/GenBank/DDBJ databases">
        <title>Another draft genome of Portunus trituberculatus and its Hox gene families provides insights of decapod evolution.</title>
        <authorList>
            <person name="Jeong J.-H."/>
            <person name="Song I."/>
            <person name="Kim S."/>
            <person name="Choi T."/>
            <person name="Kim D."/>
            <person name="Ryu S."/>
            <person name="Kim W."/>
        </authorList>
    </citation>
    <scope>NUCLEOTIDE SEQUENCE [LARGE SCALE GENOMIC DNA]</scope>
    <source>
        <tissue evidence="2">Muscle</tissue>
    </source>
</reference>
<keyword evidence="3" id="KW-1185">Reference proteome</keyword>
<dbReference type="Proteomes" id="UP000324222">
    <property type="component" value="Unassembled WGS sequence"/>
</dbReference>
<feature type="region of interest" description="Disordered" evidence="1">
    <location>
        <begin position="51"/>
        <end position="72"/>
    </location>
</feature>
<comment type="caution">
    <text evidence="2">The sequence shown here is derived from an EMBL/GenBank/DDBJ whole genome shotgun (WGS) entry which is preliminary data.</text>
</comment>